<keyword evidence="1" id="KW-0812">Transmembrane</keyword>
<accession>A0A160JD95</accession>
<keyword evidence="3" id="KW-1185">Reference proteome</keyword>
<sequence>MLATGNLLLVATTFFGALVSAAFIMAVVHVLQILHRIERTNAAMEAHLAILAIHRTKPESSSARTGSELTASRPV</sequence>
<dbReference type="AlphaFoldDB" id="A0A160JD95"/>
<organism evidence="2 3">
    <name type="scientific">Azospirillum humicireducens</name>
    <dbReference type="NCBI Taxonomy" id="1226968"/>
    <lineage>
        <taxon>Bacteria</taxon>
        <taxon>Pseudomonadati</taxon>
        <taxon>Pseudomonadota</taxon>
        <taxon>Alphaproteobacteria</taxon>
        <taxon>Rhodospirillales</taxon>
        <taxon>Azospirillaceae</taxon>
        <taxon>Azospirillum</taxon>
    </lineage>
</organism>
<keyword evidence="1" id="KW-0472">Membrane</keyword>
<keyword evidence="1" id="KW-1133">Transmembrane helix</keyword>
<reference evidence="2 3" key="1">
    <citation type="journal article" date="2013" name="Int. J. Syst. Evol. Microbiol.">
        <title>Azospirillum humicireducens sp. nov., a nitrogen-fixing bacterium isolated from a microbial fuel cell.</title>
        <authorList>
            <person name="Zhou S."/>
            <person name="Han L."/>
            <person name="Wang Y."/>
            <person name="Yang G."/>
            <person name="Zhuang L."/>
            <person name="Hu P."/>
        </authorList>
    </citation>
    <scope>NUCLEOTIDE SEQUENCE [LARGE SCALE GENOMIC DNA]</scope>
    <source>
        <strain evidence="2 3">SgZ-5</strain>
    </source>
</reference>
<dbReference type="Proteomes" id="UP000077405">
    <property type="component" value="Chromosome"/>
</dbReference>
<evidence type="ECO:0000313" key="3">
    <source>
        <dbReference type="Proteomes" id="UP000077405"/>
    </source>
</evidence>
<feature type="transmembrane region" description="Helical" evidence="1">
    <location>
        <begin position="6"/>
        <end position="31"/>
    </location>
</feature>
<evidence type="ECO:0000313" key="2">
    <source>
        <dbReference type="EMBL" id="ANC90678.2"/>
    </source>
</evidence>
<dbReference type="STRING" id="1226968.A6A40_01475"/>
<protein>
    <submittedName>
        <fullName evidence="2">Uncharacterized protein</fullName>
    </submittedName>
</protein>
<evidence type="ECO:0000256" key="1">
    <source>
        <dbReference type="SAM" id="Phobius"/>
    </source>
</evidence>
<gene>
    <name evidence="2" type="ORF">A6A40_01475</name>
</gene>
<dbReference type="KEGG" id="ahu:A6A40_01475"/>
<proteinExistence type="predicted"/>
<dbReference type="EMBL" id="CP015285">
    <property type="protein sequence ID" value="ANC90678.2"/>
    <property type="molecule type" value="Genomic_DNA"/>
</dbReference>
<name>A0A160JD95_9PROT</name>